<feature type="domain" description="Calcineurin-like phosphoesterase" evidence="1">
    <location>
        <begin position="1"/>
        <end position="215"/>
    </location>
</feature>
<gene>
    <name evidence="2" type="ORF">OM074_19245</name>
</gene>
<dbReference type="AlphaFoldDB" id="A0AAE3SLL9"/>
<comment type="caution">
    <text evidence="2">The sequence shown here is derived from an EMBL/GenBank/DDBJ whole genome shotgun (WGS) entry which is preliminary data.</text>
</comment>
<keyword evidence="3" id="KW-1185">Reference proteome</keyword>
<dbReference type="PANTHER" id="PTHR37844">
    <property type="entry name" value="SER/THR PROTEIN PHOSPHATASE SUPERFAMILY (AFU_ORTHOLOGUE AFUA_1G14840)"/>
    <property type="match status" value="1"/>
</dbReference>
<evidence type="ECO:0000313" key="2">
    <source>
        <dbReference type="EMBL" id="MCW3807773.1"/>
    </source>
</evidence>
<dbReference type="PANTHER" id="PTHR37844:SF2">
    <property type="entry name" value="SER_THR PROTEIN PHOSPHATASE SUPERFAMILY (AFU_ORTHOLOGUE AFUA_1G14840)"/>
    <property type="match status" value="1"/>
</dbReference>
<proteinExistence type="predicted"/>
<sequence length="248" mass="28674">MKIQIISDIHQEFGFNQFSFDNADIVVFAGDINLGVKGINWMVKEIPNKPVIYVLGNHEYYKGSYPKTLLKIKEVGKGTNIHVLENESIEIDGITFHGATLWTDFSIFGNPMKYGIICQEKMNDYKKIRRDHSYSRLRTIDTFHLHNQSISWLKKSLVESKTVTNIVVTHHAPSIKSVPDPYKEDPVSSAYASNLEDFIIEQKPQYWIHGHVHTPVRYKIDETEVICNPHGYIDEKYNGYEKELIIET</sequence>
<name>A0AAE3SLL9_9BACT</name>
<dbReference type="InterPro" id="IPR004843">
    <property type="entry name" value="Calcineurin-like_PHP"/>
</dbReference>
<dbReference type="RefSeq" id="WP_301202234.1">
    <property type="nucleotide sequence ID" value="NZ_JAPDPI010000060.1"/>
</dbReference>
<dbReference type="Gene3D" id="3.60.21.10">
    <property type="match status" value="1"/>
</dbReference>
<reference evidence="2" key="1">
    <citation type="submission" date="2022-10" db="EMBL/GenBank/DDBJ databases">
        <authorList>
            <person name="Yu W.X."/>
        </authorList>
    </citation>
    <scope>NUCLEOTIDE SEQUENCE</scope>
    <source>
        <strain evidence="2">D04</strain>
    </source>
</reference>
<organism evidence="2 3">
    <name type="scientific">Plebeiibacterium marinum</name>
    <dbReference type="NCBI Taxonomy" id="2992111"/>
    <lineage>
        <taxon>Bacteria</taxon>
        <taxon>Pseudomonadati</taxon>
        <taxon>Bacteroidota</taxon>
        <taxon>Bacteroidia</taxon>
        <taxon>Marinilabiliales</taxon>
        <taxon>Marinilabiliaceae</taxon>
        <taxon>Plebeiibacterium</taxon>
    </lineage>
</organism>
<dbReference type="Proteomes" id="UP001207408">
    <property type="component" value="Unassembled WGS sequence"/>
</dbReference>
<accession>A0AAE3SLL9</accession>
<dbReference type="SUPFAM" id="SSF56300">
    <property type="entry name" value="Metallo-dependent phosphatases"/>
    <property type="match status" value="1"/>
</dbReference>
<dbReference type="InterPro" id="IPR029052">
    <property type="entry name" value="Metallo-depent_PP-like"/>
</dbReference>
<evidence type="ECO:0000313" key="3">
    <source>
        <dbReference type="Proteomes" id="UP001207408"/>
    </source>
</evidence>
<dbReference type="EMBL" id="JAPDPI010000060">
    <property type="protein sequence ID" value="MCW3807773.1"/>
    <property type="molecule type" value="Genomic_DNA"/>
</dbReference>
<evidence type="ECO:0000259" key="1">
    <source>
        <dbReference type="Pfam" id="PF00149"/>
    </source>
</evidence>
<dbReference type="GO" id="GO:0016787">
    <property type="term" value="F:hydrolase activity"/>
    <property type="evidence" value="ECO:0007669"/>
    <property type="project" value="InterPro"/>
</dbReference>
<protein>
    <submittedName>
        <fullName evidence="2">Metallophosphoesterase</fullName>
    </submittedName>
</protein>
<dbReference type="Pfam" id="PF00149">
    <property type="entry name" value="Metallophos"/>
    <property type="match status" value="1"/>
</dbReference>